<dbReference type="AlphaFoldDB" id="A0AAE0EQT0"/>
<dbReference type="InterPro" id="IPR044712">
    <property type="entry name" value="SLC25A32-like"/>
</dbReference>
<dbReference type="SUPFAM" id="SSF103506">
    <property type="entry name" value="Mitochondrial carrier"/>
    <property type="match status" value="1"/>
</dbReference>
<evidence type="ECO:0000256" key="9">
    <source>
        <dbReference type="RuleBase" id="RU000488"/>
    </source>
</evidence>
<evidence type="ECO:0000313" key="11">
    <source>
        <dbReference type="EMBL" id="KAK3237186.1"/>
    </source>
</evidence>
<dbReference type="GO" id="GO:0006862">
    <property type="term" value="P:nucleotide transport"/>
    <property type="evidence" value="ECO:0007669"/>
    <property type="project" value="InterPro"/>
</dbReference>
<evidence type="ECO:0000256" key="4">
    <source>
        <dbReference type="ARBA" id="ARBA00022692"/>
    </source>
</evidence>
<comment type="subcellular location">
    <subcellularLocation>
        <location evidence="1">Membrane</location>
        <topology evidence="1">Multi-pass membrane protein</topology>
    </subcellularLocation>
</comment>
<keyword evidence="4 8" id="KW-0812">Transmembrane</keyword>
<comment type="caution">
    <text evidence="11">The sequence shown here is derived from an EMBL/GenBank/DDBJ whole genome shotgun (WGS) entry which is preliminary data.</text>
</comment>
<dbReference type="PANTHER" id="PTHR45683">
    <property type="entry name" value="MITOCHONDRIAL NICOTINAMIDE ADENINE DINUCLEOTIDE TRANSPORTER 1-RELATED-RELATED"/>
    <property type="match status" value="1"/>
</dbReference>
<evidence type="ECO:0000256" key="6">
    <source>
        <dbReference type="ARBA" id="ARBA00022989"/>
    </source>
</evidence>
<evidence type="ECO:0000313" key="12">
    <source>
        <dbReference type="Proteomes" id="UP001190700"/>
    </source>
</evidence>
<dbReference type="Pfam" id="PF00153">
    <property type="entry name" value="Mito_carr"/>
    <property type="match status" value="3"/>
</dbReference>
<feature type="repeat" description="Solcar" evidence="8">
    <location>
        <begin position="8"/>
        <end position="100"/>
    </location>
</feature>
<sequence length="283" mass="30256">MSADTLAPDPLAEALSGTVAALVGLTATYPLITVNARQQTTHQNDLSDKRNPFTRACATTMTMVEEEGVSGLFKGVKPAFIGTAISQMVYFYLYSNLRSSVVEFSRSGSKLQAAGYKANLGPLNALGVASVAGCLAVVLTNPIWVVASRLQTARKTEAGSKETAPADAGSNTADPEGMAKEIRAIYEEAGLRGFWKGVPPALLMVSNPALQYMAYEWLSALRSKHDKSAPTAMQIFTIGASAKAAATVLTYPMLLVKLRLQSSRKQTDDKLKYRGTLDAVRDL</sequence>
<dbReference type="Gene3D" id="1.50.40.10">
    <property type="entry name" value="Mitochondrial carrier domain"/>
    <property type="match status" value="1"/>
</dbReference>
<evidence type="ECO:0000256" key="8">
    <source>
        <dbReference type="PROSITE-ProRule" id="PRU00282"/>
    </source>
</evidence>
<evidence type="ECO:0000256" key="7">
    <source>
        <dbReference type="ARBA" id="ARBA00023136"/>
    </source>
</evidence>
<feature type="repeat" description="Solcar" evidence="8">
    <location>
        <begin position="120"/>
        <end position="221"/>
    </location>
</feature>
<keyword evidence="12" id="KW-1185">Reference proteome</keyword>
<keyword evidence="7 8" id="KW-0472">Membrane</keyword>
<evidence type="ECO:0000256" key="5">
    <source>
        <dbReference type="ARBA" id="ARBA00022737"/>
    </source>
</evidence>
<dbReference type="GO" id="GO:0055085">
    <property type="term" value="P:transmembrane transport"/>
    <property type="evidence" value="ECO:0007669"/>
    <property type="project" value="InterPro"/>
</dbReference>
<comment type="similarity">
    <text evidence="2 9">Belongs to the mitochondrial carrier (TC 2.A.29) family.</text>
</comment>
<evidence type="ECO:0000256" key="2">
    <source>
        <dbReference type="ARBA" id="ARBA00006375"/>
    </source>
</evidence>
<accession>A0AAE0EQT0</accession>
<keyword evidence="6" id="KW-1133">Transmembrane helix</keyword>
<evidence type="ECO:0000256" key="10">
    <source>
        <dbReference type="SAM" id="MobiDB-lite"/>
    </source>
</evidence>
<dbReference type="InterPro" id="IPR023395">
    <property type="entry name" value="MCP_dom_sf"/>
</dbReference>
<gene>
    <name evidence="11" type="ORF">CYMTET_52715</name>
</gene>
<feature type="repeat" description="Solcar" evidence="8">
    <location>
        <begin position="230"/>
        <end position="283"/>
    </location>
</feature>
<organism evidence="11 12">
    <name type="scientific">Cymbomonas tetramitiformis</name>
    <dbReference type="NCBI Taxonomy" id="36881"/>
    <lineage>
        <taxon>Eukaryota</taxon>
        <taxon>Viridiplantae</taxon>
        <taxon>Chlorophyta</taxon>
        <taxon>Pyramimonadophyceae</taxon>
        <taxon>Pyramimonadales</taxon>
        <taxon>Pyramimonadaceae</taxon>
        <taxon>Cymbomonas</taxon>
    </lineage>
</organism>
<dbReference type="EMBL" id="LGRX02034683">
    <property type="protein sequence ID" value="KAK3237186.1"/>
    <property type="molecule type" value="Genomic_DNA"/>
</dbReference>
<keyword evidence="5" id="KW-0677">Repeat</keyword>
<evidence type="ECO:0000256" key="1">
    <source>
        <dbReference type="ARBA" id="ARBA00004141"/>
    </source>
</evidence>
<keyword evidence="3 9" id="KW-0813">Transport</keyword>
<dbReference type="PROSITE" id="PS50920">
    <property type="entry name" value="SOLCAR"/>
    <property type="match status" value="3"/>
</dbReference>
<evidence type="ECO:0000256" key="3">
    <source>
        <dbReference type="ARBA" id="ARBA00022448"/>
    </source>
</evidence>
<name>A0AAE0EQT0_9CHLO</name>
<dbReference type="GO" id="GO:0016020">
    <property type="term" value="C:membrane"/>
    <property type="evidence" value="ECO:0007669"/>
    <property type="project" value="UniProtKB-SubCell"/>
</dbReference>
<feature type="region of interest" description="Disordered" evidence="10">
    <location>
        <begin position="156"/>
        <end position="175"/>
    </location>
</feature>
<dbReference type="InterPro" id="IPR018108">
    <property type="entry name" value="MCP_transmembrane"/>
</dbReference>
<proteinExistence type="inferred from homology"/>
<reference evidence="11 12" key="1">
    <citation type="journal article" date="2015" name="Genome Biol. Evol.">
        <title>Comparative Genomics of a Bacterivorous Green Alga Reveals Evolutionary Causalities and Consequences of Phago-Mixotrophic Mode of Nutrition.</title>
        <authorList>
            <person name="Burns J.A."/>
            <person name="Paasch A."/>
            <person name="Narechania A."/>
            <person name="Kim E."/>
        </authorList>
    </citation>
    <scope>NUCLEOTIDE SEQUENCE [LARGE SCALE GENOMIC DNA]</scope>
    <source>
        <strain evidence="11 12">PLY_AMNH</strain>
    </source>
</reference>
<dbReference type="Proteomes" id="UP001190700">
    <property type="component" value="Unassembled WGS sequence"/>
</dbReference>
<protein>
    <submittedName>
        <fullName evidence="11">Uncharacterized protein</fullName>
    </submittedName>
</protein>